<accession>A0A445N1V1</accession>
<dbReference type="GO" id="GO:0030435">
    <property type="term" value="P:sporulation resulting in formation of a cellular spore"/>
    <property type="evidence" value="ECO:0007669"/>
    <property type="project" value="InterPro"/>
</dbReference>
<evidence type="ECO:0000313" key="1">
    <source>
        <dbReference type="EMBL" id="SPD75676.1"/>
    </source>
</evidence>
<name>A0A445N1V1_9BACT</name>
<dbReference type="InterPro" id="IPR036751">
    <property type="entry name" value="SpoVG_sf"/>
</dbReference>
<dbReference type="EMBL" id="OJIN01000217">
    <property type="protein sequence ID" value="SPD75676.1"/>
    <property type="molecule type" value="Genomic_DNA"/>
</dbReference>
<reference evidence="1" key="1">
    <citation type="submission" date="2018-01" db="EMBL/GenBank/DDBJ databases">
        <authorList>
            <person name="Regsiter A."/>
            <person name="William W."/>
        </authorList>
    </citation>
    <scope>NUCLEOTIDE SEQUENCE</scope>
    <source>
        <strain evidence="1">TRIP AH-1</strain>
    </source>
</reference>
<dbReference type="SUPFAM" id="SSF160537">
    <property type="entry name" value="SpoVG-like"/>
    <property type="match status" value="1"/>
</dbReference>
<organism evidence="1">
    <name type="scientific">uncultured Desulfobacterium sp</name>
    <dbReference type="NCBI Taxonomy" id="201089"/>
    <lineage>
        <taxon>Bacteria</taxon>
        <taxon>Pseudomonadati</taxon>
        <taxon>Thermodesulfobacteriota</taxon>
        <taxon>Desulfobacteria</taxon>
        <taxon>Desulfobacterales</taxon>
        <taxon>Desulfobacteriaceae</taxon>
        <taxon>Desulfobacterium</taxon>
        <taxon>environmental samples</taxon>
    </lineage>
</organism>
<protein>
    <submittedName>
        <fullName evidence="1">Uncharacterized protein</fullName>
    </submittedName>
</protein>
<sequence>MAIIINKYRPFRKNTLLGFVDLGLEPSGLEIRECSLHEKNGKRWLGFPARPYQKDGKTTYASIVQISDKGKWATFQKAAVAALDAYLRDHPRVQGGQPDGDCPF</sequence>
<proteinExistence type="predicted"/>
<dbReference type="AlphaFoldDB" id="A0A445N1V1"/>
<gene>
    <name evidence="1" type="ORF">PITCH_A720016</name>
</gene>